<comment type="caution">
    <text evidence="5">The sequence shown here is derived from an EMBL/GenBank/DDBJ whole genome shotgun (WGS) entry which is preliminary data.</text>
</comment>
<dbReference type="PANTHER" id="PTHR15696:SF7">
    <property type="entry name" value="NONSENSE-MEDIATED MRNA DECAY FACTOR"/>
    <property type="match status" value="1"/>
</dbReference>
<dbReference type="InterPro" id="IPR018834">
    <property type="entry name" value="DNA/RNA-bd_Est1-type"/>
</dbReference>
<evidence type="ECO:0000313" key="5">
    <source>
        <dbReference type="EMBL" id="KAK2164435.1"/>
    </source>
</evidence>
<evidence type="ECO:0000259" key="3">
    <source>
        <dbReference type="Pfam" id="PF10373"/>
    </source>
</evidence>
<feature type="compositionally biased region" description="Basic and acidic residues" evidence="2">
    <location>
        <begin position="328"/>
        <end position="339"/>
    </location>
</feature>
<dbReference type="GO" id="GO:0005697">
    <property type="term" value="C:telomerase holoenzyme complex"/>
    <property type="evidence" value="ECO:0007669"/>
    <property type="project" value="TreeGrafter"/>
</dbReference>
<name>A0AAD9K4W9_9ANNE</name>
<proteinExistence type="predicted"/>
<feature type="region of interest" description="Disordered" evidence="2">
    <location>
        <begin position="296"/>
        <end position="379"/>
    </location>
</feature>
<dbReference type="AlphaFoldDB" id="A0AAD9K4W9"/>
<feature type="region of interest" description="Disordered" evidence="2">
    <location>
        <begin position="463"/>
        <end position="485"/>
    </location>
</feature>
<protein>
    <recommendedName>
        <fullName evidence="7">Protein SMG5</fullName>
    </recommendedName>
</protein>
<evidence type="ECO:0000313" key="6">
    <source>
        <dbReference type="Proteomes" id="UP001208570"/>
    </source>
</evidence>
<gene>
    <name evidence="5" type="ORF">LSH36_63g03005</name>
</gene>
<accession>A0AAD9K4W9</accession>
<evidence type="ECO:0000256" key="2">
    <source>
        <dbReference type="SAM" id="MobiDB-lite"/>
    </source>
</evidence>
<feature type="compositionally biased region" description="Basic and acidic residues" evidence="2">
    <location>
        <begin position="437"/>
        <end position="448"/>
    </location>
</feature>
<dbReference type="InterPro" id="IPR045153">
    <property type="entry name" value="Est1/Ebs1-like"/>
</dbReference>
<feature type="region of interest" description="Disordered" evidence="2">
    <location>
        <begin position="425"/>
        <end position="448"/>
    </location>
</feature>
<dbReference type="SUPFAM" id="SSF48452">
    <property type="entry name" value="TPR-like"/>
    <property type="match status" value="1"/>
</dbReference>
<dbReference type="GO" id="GO:0000184">
    <property type="term" value="P:nuclear-transcribed mRNA catabolic process, nonsense-mediated decay"/>
    <property type="evidence" value="ECO:0007669"/>
    <property type="project" value="UniProtKB-KW"/>
</dbReference>
<reference evidence="5" key="1">
    <citation type="journal article" date="2023" name="Mol. Biol. Evol.">
        <title>Third-Generation Sequencing Reveals the Adaptive Role of the Epigenome in Three Deep-Sea Polychaetes.</title>
        <authorList>
            <person name="Perez M."/>
            <person name="Aroh O."/>
            <person name="Sun Y."/>
            <person name="Lan Y."/>
            <person name="Juniper S.K."/>
            <person name="Young C.R."/>
            <person name="Angers B."/>
            <person name="Qian P.Y."/>
        </authorList>
    </citation>
    <scope>NUCLEOTIDE SEQUENCE</scope>
    <source>
        <strain evidence="5">P08H-3</strain>
    </source>
</reference>
<dbReference type="GO" id="GO:0070034">
    <property type="term" value="F:telomerase RNA binding"/>
    <property type="evidence" value="ECO:0007669"/>
    <property type="project" value="TreeGrafter"/>
</dbReference>
<dbReference type="EMBL" id="JAODUP010000063">
    <property type="protein sequence ID" value="KAK2164435.1"/>
    <property type="molecule type" value="Genomic_DNA"/>
</dbReference>
<dbReference type="InterPro" id="IPR019458">
    <property type="entry name" value="Est1-like_N"/>
</dbReference>
<evidence type="ECO:0000256" key="1">
    <source>
        <dbReference type="ARBA" id="ARBA00023161"/>
    </source>
</evidence>
<feature type="domain" description="Telomerase activating protein Est1-like N-terminal" evidence="4">
    <location>
        <begin position="56"/>
        <end position="143"/>
    </location>
</feature>
<keyword evidence="1" id="KW-0866">Nonsense-mediated mRNA decay</keyword>
<feature type="compositionally biased region" description="Basic residues" evidence="2">
    <location>
        <begin position="350"/>
        <end position="366"/>
    </location>
</feature>
<dbReference type="Gene3D" id="1.25.40.10">
    <property type="entry name" value="Tetratricopeptide repeat domain"/>
    <property type="match status" value="1"/>
</dbReference>
<dbReference type="PANTHER" id="PTHR15696">
    <property type="entry name" value="SMG-7 SUPPRESSOR WITH MORPHOLOGICAL EFFECT ON GENITALIA PROTEIN 7"/>
    <property type="match status" value="1"/>
</dbReference>
<keyword evidence="6" id="KW-1185">Reference proteome</keyword>
<dbReference type="Pfam" id="PF10373">
    <property type="entry name" value="EST1_DNA_bind"/>
    <property type="match status" value="1"/>
</dbReference>
<evidence type="ECO:0000259" key="4">
    <source>
        <dbReference type="Pfam" id="PF10374"/>
    </source>
</evidence>
<dbReference type="Pfam" id="PF10374">
    <property type="entry name" value="EST1"/>
    <property type="match status" value="1"/>
</dbReference>
<dbReference type="Proteomes" id="UP001208570">
    <property type="component" value="Unassembled WGS sequence"/>
</dbReference>
<dbReference type="GO" id="GO:0042162">
    <property type="term" value="F:telomeric DNA binding"/>
    <property type="evidence" value="ECO:0007669"/>
    <property type="project" value="TreeGrafter"/>
</dbReference>
<feature type="compositionally biased region" description="Basic and acidic residues" evidence="2">
    <location>
        <begin position="296"/>
        <end position="313"/>
    </location>
</feature>
<feature type="compositionally biased region" description="Polar residues" evidence="2">
    <location>
        <begin position="463"/>
        <end position="481"/>
    </location>
</feature>
<evidence type="ECO:0008006" key="7">
    <source>
        <dbReference type="Google" id="ProtNLM"/>
    </source>
</evidence>
<feature type="domain" description="DNA/RNA-binding" evidence="3">
    <location>
        <begin position="152"/>
        <end position="193"/>
    </location>
</feature>
<organism evidence="5 6">
    <name type="scientific">Paralvinella palmiformis</name>
    <dbReference type="NCBI Taxonomy" id="53620"/>
    <lineage>
        <taxon>Eukaryota</taxon>
        <taxon>Metazoa</taxon>
        <taxon>Spiralia</taxon>
        <taxon>Lophotrochozoa</taxon>
        <taxon>Annelida</taxon>
        <taxon>Polychaeta</taxon>
        <taxon>Sedentaria</taxon>
        <taxon>Canalipalpata</taxon>
        <taxon>Terebellida</taxon>
        <taxon>Terebelliformia</taxon>
        <taxon>Alvinellidae</taxon>
        <taxon>Paralvinella</taxon>
    </lineage>
</organism>
<dbReference type="InterPro" id="IPR011990">
    <property type="entry name" value="TPR-like_helical_dom_sf"/>
</dbReference>
<sequence>MKKTSSRTSDLRPDGDKAKRVYRLQDYCEKLIFYNPLEYGRKAEELLWRKQMRPSSSLESAFRTHLAAATGYYHHLLCKIQAEYQLGLEGVIDFYYISDHKTYHKSHSSRKAELEPDVKQWALKACHRCLIYLGDLARYQQDYDGTRSRVMSQRYYFQALALFPNLGMPHNQLGTLADSRYYNLDAAYYYMRCCQNTLRDFELCMFYQPPHVTQPAESHNAYAKDEHALYIEDEMLIKIVIICIMSIHLLEKESNKKITAAIAFSLALFSHILNHVMIRLQTALYELENPRKVLRVDSSDEHDKTSDPSEECHTPFVHSTQSDGSMVDEGKDGQSEKTNDNTLNREGPQKKHKLKKLRQRRKRRHASGGGPIDICGSDSDQEEELRYLNHSGLSDSDSDDNLMVSQELRPGFLAQSKDQPAVGLNSVPEMEEGQGNFDDKHYHSQPDHLEEPMSEKIVNNDLGSDLNSSPSNDVKTVNNVTGADPKESMATNITEYLKEFPVDGLNSSNFLSETLKFPALIKEDHQMTDAQIKAVAQGTKEVRVPPAVCKSNDLMRIILEAESRDLIPTQPLHEDIHLQQFFPLEDAQKDLVFDMQSRLDLSKEQEVYRSQNTSI</sequence>